<keyword evidence="2" id="KW-0645">Protease</keyword>
<keyword evidence="3" id="KW-0378">Hydrolase</keyword>
<evidence type="ECO:0000259" key="6">
    <source>
        <dbReference type="Pfam" id="PF19289"/>
    </source>
</evidence>
<dbReference type="Pfam" id="PF19290">
    <property type="entry name" value="PmbA_TldD_2nd"/>
    <property type="match status" value="1"/>
</dbReference>
<evidence type="ECO:0000259" key="7">
    <source>
        <dbReference type="Pfam" id="PF19290"/>
    </source>
</evidence>
<dbReference type="GO" id="GO:0008237">
    <property type="term" value="F:metallopeptidase activity"/>
    <property type="evidence" value="ECO:0007669"/>
    <property type="project" value="UniProtKB-KW"/>
</dbReference>
<dbReference type="InterPro" id="IPR045569">
    <property type="entry name" value="Metalloprtase-TldD/E_C"/>
</dbReference>
<feature type="domain" description="Metalloprotease TldD/E C-terminal" evidence="6">
    <location>
        <begin position="235"/>
        <end position="468"/>
    </location>
</feature>
<dbReference type="Gene3D" id="3.30.2290.10">
    <property type="entry name" value="PmbA/TldD superfamily"/>
    <property type="match status" value="1"/>
</dbReference>
<evidence type="ECO:0000313" key="8">
    <source>
        <dbReference type="EMBL" id="CUT04748.1"/>
    </source>
</evidence>
<dbReference type="InterPro" id="IPR036059">
    <property type="entry name" value="TldD/PmbA_sf"/>
</dbReference>
<dbReference type="RefSeq" id="WP_092350991.1">
    <property type="nucleotide sequence ID" value="NZ_CZVW01000027.1"/>
</dbReference>
<dbReference type="PANTHER" id="PTHR30624:SF4">
    <property type="entry name" value="METALLOPROTEASE TLDD"/>
    <property type="match status" value="1"/>
</dbReference>
<evidence type="ECO:0000256" key="1">
    <source>
        <dbReference type="ARBA" id="ARBA00005836"/>
    </source>
</evidence>
<sequence length="471" mass="52040">MNFAYHQILDIAQIKKVLEKALAKGGEFAEIYFEYRVETTINISENKIKTLNYGISPGLGVRVISGARTGYAYTDDFDFAKILNVAEVASYIADSNSKIKSVNLEEKRKIKQIYPIEKPIYLLEIDKKIEWLKRVNDSARSYDGRIKQVDINYHESTRYFWIANSEGLYVESDDSLFRIFVVSVAIDDGLREMGVSYLGGRYGYEHLLSNSPEELGIESAKQAISKLQAKPSPAGNFPVVIKSGWGGVLVHEAVGHGLEGDFNRKGISVYSGKIGQKVCSELVTIIDDGTIPNSRGSLSIDDEGTPMQRTVLIENGILRGYMLDKLNAKLMNLESTGNGRRESYRHYPLPRMRNTFIDAGKDNPEDLIKSVKFGIYAKSLGGGQVDIVSGNFVFEINEGYLIENGEITYQIRGANLIGNGPEVMKKVVGVGNDLEIEKRTGTCGKDGQHVPVGVGQPTILISEITIGGTQV</sequence>
<dbReference type="InterPro" id="IPR051463">
    <property type="entry name" value="Peptidase_U62_metallo"/>
</dbReference>
<dbReference type="Proteomes" id="UP000199197">
    <property type="component" value="Unassembled WGS sequence"/>
</dbReference>
<dbReference type="AlphaFoldDB" id="A0A0P1NZR4"/>
<evidence type="ECO:0000256" key="3">
    <source>
        <dbReference type="ARBA" id="ARBA00022801"/>
    </source>
</evidence>
<gene>
    <name evidence="8" type="ORF">JGI23_01795</name>
</gene>
<dbReference type="SUPFAM" id="SSF111283">
    <property type="entry name" value="Putative modulator of DNA gyrase, PmbA/TldD"/>
    <property type="match status" value="1"/>
</dbReference>
<evidence type="ECO:0000259" key="5">
    <source>
        <dbReference type="Pfam" id="PF01523"/>
    </source>
</evidence>
<comment type="similarity">
    <text evidence="1">Belongs to the peptidase U62 family.</text>
</comment>
<keyword evidence="9" id="KW-1185">Reference proteome</keyword>
<dbReference type="InterPro" id="IPR035068">
    <property type="entry name" value="TldD/PmbA_N"/>
</dbReference>
<proteinExistence type="inferred from homology"/>
<dbReference type="Pfam" id="PF01523">
    <property type="entry name" value="PmbA_TldD_1st"/>
    <property type="match status" value="1"/>
</dbReference>
<dbReference type="PANTHER" id="PTHR30624">
    <property type="entry name" value="UNCHARACTERIZED PROTEIN TLDD AND PMBA"/>
    <property type="match status" value="1"/>
</dbReference>
<dbReference type="GO" id="GO:0006508">
    <property type="term" value="P:proteolysis"/>
    <property type="evidence" value="ECO:0007669"/>
    <property type="project" value="UniProtKB-KW"/>
</dbReference>
<dbReference type="PIRSF" id="PIRSF004919">
    <property type="entry name" value="TldD"/>
    <property type="match status" value="1"/>
</dbReference>
<evidence type="ECO:0000256" key="2">
    <source>
        <dbReference type="ARBA" id="ARBA00022670"/>
    </source>
</evidence>
<dbReference type="EMBL" id="CZVW01000027">
    <property type="protein sequence ID" value="CUT04748.1"/>
    <property type="molecule type" value="Genomic_DNA"/>
</dbReference>
<organism evidence="8 9">
    <name type="scientific">Candidatus Chryseopegocella kryptomonas</name>
    <dbReference type="NCBI Taxonomy" id="1633643"/>
    <lineage>
        <taxon>Bacteria</taxon>
        <taxon>Pseudomonadati</taxon>
        <taxon>Candidatus Kryptoniota</taxon>
        <taxon>Candidatus Chryseopegocella</taxon>
    </lineage>
</organism>
<feature type="domain" description="Metalloprotease TldD/E central" evidence="7">
    <location>
        <begin position="123"/>
        <end position="227"/>
    </location>
</feature>
<evidence type="ECO:0008006" key="10">
    <source>
        <dbReference type="Google" id="ProtNLM"/>
    </source>
</evidence>
<dbReference type="Pfam" id="PF19289">
    <property type="entry name" value="PmbA_TldD_3rd"/>
    <property type="match status" value="1"/>
</dbReference>
<evidence type="ECO:0000313" key="9">
    <source>
        <dbReference type="Proteomes" id="UP000199197"/>
    </source>
</evidence>
<name>A0A0P1NZR4_9BACT</name>
<dbReference type="InterPro" id="IPR025502">
    <property type="entry name" value="TldD"/>
</dbReference>
<evidence type="ECO:0000256" key="4">
    <source>
        <dbReference type="ARBA" id="ARBA00023049"/>
    </source>
</evidence>
<dbReference type="GO" id="GO:0005829">
    <property type="term" value="C:cytosol"/>
    <property type="evidence" value="ECO:0007669"/>
    <property type="project" value="TreeGrafter"/>
</dbReference>
<dbReference type="InterPro" id="IPR002510">
    <property type="entry name" value="Metalloprtase-TldD/E_N"/>
</dbReference>
<protein>
    <recommendedName>
        <fullName evidence="10">TldD protein</fullName>
    </recommendedName>
</protein>
<dbReference type="InterPro" id="IPR045570">
    <property type="entry name" value="Metalloprtase-TldD/E_cen_dom"/>
</dbReference>
<keyword evidence="4" id="KW-0482">Metalloprotease</keyword>
<dbReference type="OrthoDB" id="9803213at2"/>
<accession>A0A0P1NZR4</accession>
<reference evidence="9" key="1">
    <citation type="submission" date="2015-11" db="EMBL/GenBank/DDBJ databases">
        <authorList>
            <person name="Varghese N."/>
        </authorList>
    </citation>
    <scope>NUCLEOTIDE SEQUENCE [LARGE SCALE GENOMIC DNA]</scope>
    <source>
        <strain evidence="9">JGI-23</strain>
    </source>
</reference>
<feature type="domain" description="Metalloprotease TldD/E N-terminal" evidence="5">
    <location>
        <begin position="29"/>
        <end position="92"/>
    </location>
</feature>